<feature type="domain" description="UPF0033" evidence="3">
    <location>
        <begin position="34"/>
        <end position="58"/>
    </location>
</feature>
<accession>A0A1J5RXM3</accession>
<evidence type="ECO:0000256" key="1">
    <source>
        <dbReference type="ARBA" id="ARBA00008984"/>
    </source>
</evidence>
<dbReference type="GO" id="GO:0016740">
    <property type="term" value="F:transferase activity"/>
    <property type="evidence" value="ECO:0007669"/>
    <property type="project" value="UniProtKB-KW"/>
</dbReference>
<dbReference type="InterPro" id="IPR036868">
    <property type="entry name" value="TusA-like_sf"/>
</dbReference>
<dbReference type="InterPro" id="IPR001455">
    <property type="entry name" value="TusA-like"/>
</dbReference>
<name>A0A1J5RXM3_9ZZZZ</name>
<organism evidence="4">
    <name type="scientific">mine drainage metagenome</name>
    <dbReference type="NCBI Taxonomy" id="410659"/>
    <lineage>
        <taxon>unclassified sequences</taxon>
        <taxon>metagenomes</taxon>
        <taxon>ecological metagenomes</taxon>
    </lineage>
</organism>
<protein>
    <submittedName>
        <fullName evidence="4">Sulfurtransferase TusA</fullName>
    </submittedName>
</protein>
<evidence type="ECO:0000313" key="4">
    <source>
        <dbReference type="EMBL" id="OIR00435.1"/>
    </source>
</evidence>
<comment type="caution">
    <text evidence="4">The sequence shown here is derived from an EMBL/GenBank/DDBJ whole genome shotgun (WGS) entry which is preliminary data.</text>
</comment>
<proteinExistence type="inferred from homology"/>
<dbReference type="EMBL" id="MLJW01000095">
    <property type="protein sequence ID" value="OIR00435.1"/>
    <property type="molecule type" value="Genomic_DNA"/>
</dbReference>
<gene>
    <name evidence="4" type="primary">tusA_14</name>
    <name evidence="4" type="ORF">GALL_175000</name>
</gene>
<feature type="region of interest" description="Disordered" evidence="2">
    <location>
        <begin position="1"/>
        <end position="25"/>
    </location>
</feature>
<comment type="similarity">
    <text evidence="1">Belongs to the sulfur carrier protein TusA family.</text>
</comment>
<reference evidence="4" key="1">
    <citation type="submission" date="2016-10" db="EMBL/GenBank/DDBJ databases">
        <title>Sequence of Gallionella enrichment culture.</title>
        <authorList>
            <person name="Poehlein A."/>
            <person name="Muehling M."/>
            <person name="Daniel R."/>
        </authorList>
    </citation>
    <scope>NUCLEOTIDE SEQUENCE</scope>
</reference>
<sequence length="102" mass="10959">MGLFSRKAAAAPATGEPMQAALPDGTRVSVKQQIDCLGDSCPRPQLMTKKALSGAGSGDVFEVLIDNPTSMEAIPPMMKDLASTHLATVRAERCWRIFVRKN</sequence>
<dbReference type="SUPFAM" id="SSF64307">
    <property type="entry name" value="SirA-like"/>
    <property type="match status" value="1"/>
</dbReference>
<dbReference type="Pfam" id="PF01206">
    <property type="entry name" value="TusA"/>
    <property type="match status" value="1"/>
</dbReference>
<dbReference type="PROSITE" id="PS01148">
    <property type="entry name" value="UPF0033"/>
    <property type="match status" value="1"/>
</dbReference>
<dbReference type="CDD" id="cd00291">
    <property type="entry name" value="SirA_YedF_YeeD"/>
    <property type="match status" value="1"/>
</dbReference>
<dbReference type="PANTHER" id="PTHR33279">
    <property type="entry name" value="SULFUR CARRIER PROTEIN YEDF-RELATED"/>
    <property type="match status" value="1"/>
</dbReference>
<keyword evidence="4" id="KW-0808">Transferase</keyword>
<dbReference type="AlphaFoldDB" id="A0A1J5RXM3"/>
<evidence type="ECO:0000259" key="3">
    <source>
        <dbReference type="PROSITE" id="PS01148"/>
    </source>
</evidence>
<evidence type="ECO:0000256" key="2">
    <source>
        <dbReference type="SAM" id="MobiDB-lite"/>
    </source>
</evidence>
<dbReference type="PANTHER" id="PTHR33279:SF6">
    <property type="entry name" value="SULFUR CARRIER PROTEIN YEDF-RELATED"/>
    <property type="match status" value="1"/>
</dbReference>
<dbReference type="Gene3D" id="3.30.110.40">
    <property type="entry name" value="TusA-like domain"/>
    <property type="match status" value="1"/>
</dbReference>